<evidence type="ECO:0000313" key="2">
    <source>
        <dbReference type="EMBL" id="MFC4516279.1"/>
    </source>
</evidence>
<feature type="compositionally biased region" description="Basic and acidic residues" evidence="1">
    <location>
        <begin position="121"/>
        <end position="132"/>
    </location>
</feature>
<feature type="region of interest" description="Disordered" evidence="1">
    <location>
        <begin position="121"/>
        <end position="155"/>
    </location>
</feature>
<dbReference type="Proteomes" id="UP001595990">
    <property type="component" value="Unassembled WGS sequence"/>
</dbReference>
<organism evidence="2 3">
    <name type="scientific">Streptomyces ehimensis</name>
    <dbReference type="NCBI Taxonomy" id="68195"/>
    <lineage>
        <taxon>Bacteria</taxon>
        <taxon>Bacillati</taxon>
        <taxon>Actinomycetota</taxon>
        <taxon>Actinomycetes</taxon>
        <taxon>Kitasatosporales</taxon>
        <taxon>Streptomycetaceae</taxon>
        <taxon>Streptomyces</taxon>
    </lineage>
</organism>
<sequence>MRGGAKAVGVGGASGLRAELESLESFKGRVDALLTYLQGTEASPHRMADNHLVPAQLGVGFAEVESLYSAYNEVHAQLKALSQLLSDQIEALGTAVHAAKVGYANVDADLRDRMWAIQARTRELYEPSRDPNPKPAAPGPTPSPRPQGGSNEGQI</sequence>
<reference evidence="3" key="1">
    <citation type="journal article" date="2019" name="Int. J. Syst. Evol. Microbiol.">
        <title>The Global Catalogue of Microorganisms (GCM) 10K type strain sequencing project: providing services to taxonomists for standard genome sequencing and annotation.</title>
        <authorList>
            <consortium name="The Broad Institute Genomics Platform"/>
            <consortium name="The Broad Institute Genome Sequencing Center for Infectious Disease"/>
            <person name="Wu L."/>
            <person name="Ma J."/>
        </authorList>
    </citation>
    <scope>NUCLEOTIDE SEQUENCE [LARGE SCALE GENOMIC DNA]</scope>
    <source>
        <strain evidence="3">CECT 8064</strain>
    </source>
</reference>
<feature type="compositionally biased region" description="Pro residues" evidence="1">
    <location>
        <begin position="133"/>
        <end position="145"/>
    </location>
</feature>
<keyword evidence="3" id="KW-1185">Reference proteome</keyword>
<accession>A0ABV9BQF2</accession>
<comment type="caution">
    <text evidence="2">The sequence shown here is derived from an EMBL/GenBank/DDBJ whole genome shotgun (WGS) entry which is preliminary data.</text>
</comment>
<evidence type="ECO:0000313" key="3">
    <source>
        <dbReference type="Proteomes" id="UP001595990"/>
    </source>
</evidence>
<protein>
    <submittedName>
        <fullName evidence="2">Uncharacterized protein</fullName>
    </submittedName>
</protein>
<dbReference type="EMBL" id="JBHSFS010000012">
    <property type="protein sequence ID" value="MFC4516279.1"/>
    <property type="molecule type" value="Genomic_DNA"/>
</dbReference>
<evidence type="ECO:0000256" key="1">
    <source>
        <dbReference type="SAM" id="MobiDB-lite"/>
    </source>
</evidence>
<gene>
    <name evidence="2" type="ORF">ACFPEN_25470</name>
</gene>
<name>A0ABV9BQF2_9ACTN</name>
<dbReference type="RefSeq" id="WP_358241188.1">
    <property type="nucleotide sequence ID" value="NZ_JBHSFS010000012.1"/>
</dbReference>
<proteinExistence type="predicted"/>